<proteinExistence type="inferred from homology"/>
<sequence length="647" mass="67813">MLSSIRRIIYSKVGVIITFGILIVIAIAFAAGDVTGLASAGRGILGNPIASVDGQSVATDDIRRAAQDELRFARQQQPDVTMPQLVAQGGVEALLNRAITGLALETFGQDQGMRISRALIGSQLKAIPAFAGPTGQFDQRAYEALIAQRGLTDAQVQRDIARETMAQFLLVPTQGASQVPQDMALPYASLLLERRAGEVTLIPYAAMPRGAAPGDAEVKQWYQKNIARYTTPERRVIRYAIVGPQQVAGQTNPTDAEIAQAYAADKATYAAKRQRDVALVTVLDQKAAQALADKVKAGTPIAQAARAAGLEARTIAKVERDALAKQTSAAIADAVFAAPADGVVGPVRGPIGFVVARVEGETQVAGKTLAQAREELVTKLRQQKAADAIGKIRDKIEDSLSDNANINEVAADQKLTVQATPALLANGTNPDQPQAPADPALAQVVAAGFAAEEGDTPTTVPLGQDGSFAVVALDRIVRATPVPLDKARERVVADITTDRVRAAARAAARAIVAKVNAGTPLATALAQSGVKAPAPRTIEATRAQLAAQGRGNPVLALLFALKPGTARTVESPEANGMLIERLDRVVPGDAAKQPGVIAATRTDLGQVIGREYADQFARAVAQHQGVKRNQTAVDQLKKELVGGSADQ</sequence>
<evidence type="ECO:0000313" key="10">
    <source>
        <dbReference type="EMBL" id="PCG10697.1"/>
    </source>
</evidence>
<comment type="subcellular location">
    <subcellularLocation>
        <location evidence="1">Cell membrane</location>
        <topology evidence="1">Single-pass type II membrane protein</topology>
    </subcellularLocation>
</comment>
<evidence type="ECO:0000259" key="9">
    <source>
        <dbReference type="Pfam" id="PF13145"/>
    </source>
</evidence>
<dbReference type="GO" id="GO:0005886">
    <property type="term" value="C:plasma membrane"/>
    <property type="evidence" value="ECO:0007669"/>
    <property type="project" value="UniProtKB-SubCell"/>
</dbReference>
<comment type="caution">
    <text evidence="10">The sequence shown here is derived from an EMBL/GenBank/DDBJ whole genome shotgun (WGS) entry which is preliminary data.</text>
</comment>
<dbReference type="AlphaFoldDB" id="A0A2A4I465"/>
<dbReference type="Pfam" id="PF13145">
    <property type="entry name" value="Rotamase_2"/>
    <property type="match status" value="1"/>
</dbReference>
<feature type="domain" description="PpiC" evidence="9">
    <location>
        <begin position="253"/>
        <end position="374"/>
    </location>
</feature>
<keyword evidence="6" id="KW-0143">Chaperone</keyword>
<evidence type="ECO:0000256" key="8">
    <source>
        <dbReference type="SAM" id="Phobius"/>
    </source>
</evidence>
<reference evidence="10 11" key="1">
    <citation type="submission" date="2017-09" db="EMBL/GenBank/DDBJ databases">
        <title>Sphingomonas ginsenosidimutans KACC 14949, whole genome shotgun sequence.</title>
        <authorList>
            <person name="Feng G."/>
            <person name="Zhu H."/>
        </authorList>
    </citation>
    <scope>NUCLEOTIDE SEQUENCE [LARGE SCALE GENOMIC DNA]</scope>
    <source>
        <strain evidence="10 11">KACC 14949</strain>
    </source>
</reference>
<keyword evidence="4 8" id="KW-1133">Transmembrane helix</keyword>
<dbReference type="InterPro" id="IPR027304">
    <property type="entry name" value="Trigger_fact/SurA_dom_sf"/>
</dbReference>
<feature type="transmembrane region" description="Helical" evidence="8">
    <location>
        <begin position="12"/>
        <end position="32"/>
    </location>
</feature>
<dbReference type="RefSeq" id="WP_096610420.1">
    <property type="nucleotide sequence ID" value="NZ_NWVD01000001.1"/>
</dbReference>
<keyword evidence="2" id="KW-1003">Cell membrane</keyword>
<evidence type="ECO:0000256" key="3">
    <source>
        <dbReference type="ARBA" id="ARBA00022692"/>
    </source>
</evidence>
<evidence type="ECO:0000256" key="6">
    <source>
        <dbReference type="ARBA" id="ARBA00023186"/>
    </source>
</evidence>
<dbReference type="PANTHER" id="PTHR47529:SF1">
    <property type="entry name" value="PERIPLASMIC CHAPERONE PPID"/>
    <property type="match status" value="1"/>
</dbReference>
<protein>
    <submittedName>
        <fullName evidence="10">Peptidylprolyl isomerase</fullName>
    </submittedName>
</protein>
<keyword evidence="11" id="KW-1185">Reference proteome</keyword>
<evidence type="ECO:0000313" key="11">
    <source>
        <dbReference type="Proteomes" id="UP000218784"/>
    </source>
</evidence>
<keyword evidence="3 8" id="KW-0812">Transmembrane</keyword>
<dbReference type="SUPFAM" id="SSF54534">
    <property type="entry name" value="FKBP-like"/>
    <property type="match status" value="1"/>
</dbReference>
<evidence type="ECO:0000256" key="7">
    <source>
        <dbReference type="ARBA" id="ARBA00038408"/>
    </source>
</evidence>
<comment type="similarity">
    <text evidence="7">Belongs to the PpiD chaperone family.</text>
</comment>
<organism evidence="10 11">
    <name type="scientific">Sphingomonas ginsenosidimutans</name>
    <dbReference type="NCBI Taxonomy" id="862134"/>
    <lineage>
        <taxon>Bacteria</taxon>
        <taxon>Pseudomonadati</taxon>
        <taxon>Pseudomonadota</taxon>
        <taxon>Alphaproteobacteria</taxon>
        <taxon>Sphingomonadales</taxon>
        <taxon>Sphingomonadaceae</taxon>
        <taxon>Sphingomonas</taxon>
    </lineage>
</organism>
<dbReference type="InterPro" id="IPR052029">
    <property type="entry name" value="PpiD_chaperone"/>
</dbReference>
<dbReference type="SUPFAM" id="SSF109998">
    <property type="entry name" value="Triger factor/SurA peptide-binding domain-like"/>
    <property type="match status" value="1"/>
</dbReference>
<gene>
    <name evidence="10" type="ORF">COA17_04780</name>
</gene>
<evidence type="ECO:0000256" key="1">
    <source>
        <dbReference type="ARBA" id="ARBA00004401"/>
    </source>
</evidence>
<dbReference type="Proteomes" id="UP000218784">
    <property type="component" value="Unassembled WGS sequence"/>
</dbReference>
<name>A0A2A4I465_9SPHN</name>
<evidence type="ECO:0000256" key="2">
    <source>
        <dbReference type="ARBA" id="ARBA00022475"/>
    </source>
</evidence>
<dbReference type="InterPro" id="IPR000297">
    <property type="entry name" value="PPIase_PpiC"/>
</dbReference>
<accession>A0A2A4I465</accession>
<dbReference type="GO" id="GO:0003755">
    <property type="term" value="F:peptidyl-prolyl cis-trans isomerase activity"/>
    <property type="evidence" value="ECO:0007669"/>
    <property type="project" value="InterPro"/>
</dbReference>
<dbReference type="EMBL" id="NWVD01000001">
    <property type="protein sequence ID" value="PCG10697.1"/>
    <property type="molecule type" value="Genomic_DNA"/>
</dbReference>
<dbReference type="Pfam" id="PF13624">
    <property type="entry name" value="SurA_N_3"/>
    <property type="match status" value="1"/>
</dbReference>
<evidence type="ECO:0000256" key="4">
    <source>
        <dbReference type="ARBA" id="ARBA00022989"/>
    </source>
</evidence>
<keyword evidence="5 8" id="KW-0472">Membrane</keyword>
<evidence type="ECO:0000256" key="5">
    <source>
        <dbReference type="ARBA" id="ARBA00023136"/>
    </source>
</evidence>
<keyword evidence="10" id="KW-0413">Isomerase</keyword>
<dbReference type="PANTHER" id="PTHR47529">
    <property type="entry name" value="PEPTIDYL-PROLYL CIS-TRANS ISOMERASE D"/>
    <property type="match status" value="1"/>
</dbReference>